<dbReference type="EMBL" id="JALBUU010000028">
    <property type="protein sequence ID" value="MCI0755104.1"/>
    <property type="molecule type" value="Genomic_DNA"/>
</dbReference>
<dbReference type="PANTHER" id="PTHR43711:SF31">
    <property type="entry name" value="HISTIDINE KINASE"/>
    <property type="match status" value="1"/>
</dbReference>
<feature type="domain" description="Histidine kinase" evidence="8">
    <location>
        <begin position="228"/>
        <end position="449"/>
    </location>
</feature>
<dbReference type="Pfam" id="PF02518">
    <property type="entry name" value="HATPase_c"/>
    <property type="match status" value="1"/>
</dbReference>
<dbReference type="Proteomes" id="UP001201985">
    <property type="component" value="Unassembled WGS sequence"/>
</dbReference>
<dbReference type="Gene3D" id="3.30.565.10">
    <property type="entry name" value="Histidine kinase-like ATPase, C-terminal domain"/>
    <property type="match status" value="1"/>
</dbReference>
<dbReference type="InterPro" id="IPR050736">
    <property type="entry name" value="Sensor_HK_Regulatory"/>
</dbReference>
<evidence type="ECO:0000313" key="10">
    <source>
        <dbReference type="Proteomes" id="UP001201985"/>
    </source>
</evidence>
<protein>
    <recommendedName>
        <fullName evidence="2">histidine kinase</fullName>
        <ecNumber evidence="2">2.7.13.3</ecNumber>
    </recommendedName>
</protein>
<dbReference type="InterPro" id="IPR036890">
    <property type="entry name" value="HATPase_C_sf"/>
</dbReference>
<keyword evidence="4" id="KW-0808">Transferase</keyword>
<keyword evidence="6" id="KW-0902">Two-component regulatory system</keyword>
<dbReference type="InterPro" id="IPR003594">
    <property type="entry name" value="HATPase_dom"/>
</dbReference>
<evidence type="ECO:0000256" key="6">
    <source>
        <dbReference type="ARBA" id="ARBA00023012"/>
    </source>
</evidence>
<feature type="region of interest" description="Disordered" evidence="7">
    <location>
        <begin position="451"/>
        <end position="482"/>
    </location>
</feature>
<dbReference type="SMART" id="SM00387">
    <property type="entry name" value="HATPase_c"/>
    <property type="match status" value="1"/>
</dbReference>
<gene>
    <name evidence="9" type="ORF">MON41_15390</name>
</gene>
<evidence type="ECO:0000256" key="3">
    <source>
        <dbReference type="ARBA" id="ARBA00022553"/>
    </source>
</evidence>
<dbReference type="PRINTS" id="PR00344">
    <property type="entry name" value="BCTRLSENSOR"/>
</dbReference>
<accession>A0ABS9W731</accession>
<dbReference type="InterPro" id="IPR003661">
    <property type="entry name" value="HisK_dim/P_dom"/>
</dbReference>
<evidence type="ECO:0000259" key="8">
    <source>
        <dbReference type="PROSITE" id="PS50109"/>
    </source>
</evidence>
<dbReference type="Gene3D" id="1.10.287.130">
    <property type="match status" value="1"/>
</dbReference>
<reference evidence="9 10" key="1">
    <citation type="submission" date="2022-03" db="EMBL/GenBank/DDBJ databases">
        <title>Complete genome analysis of Roseomonas KG 17.1 : a prolific producer of plant growth promoters.</title>
        <authorList>
            <person name="Saadouli I."/>
            <person name="Najjari A."/>
            <person name="Mosbah A."/>
            <person name="Ouzari H.I."/>
        </authorList>
    </citation>
    <scope>NUCLEOTIDE SEQUENCE [LARGE SCALE GENOMIC DNA]</scope>
    <source>
        <strain evidence="9 10">KG17-1</strain>
    </source>
</reference>
<evidence type="ECO:0000256" key="7">
    <source>
        <dbReference type="SAM" id="MobiDB-lite"/>
    </source>
</evidence>
<dbReference type="InterPro" id="IPR005467">
    <property type="entry name" value="His_kinase_dom"/>
</dbReference>
<dbReference type="SUPFAM" id="SSF47384">
    <property type="entry name" value="Homodimeric domain of signal transducing histidine kinase"/>
    <property type="match status" value="1"/>
</dbReference>
<dbReference type="PROSITE" id="PS50109">
    <property type="entry name" value="HIS_KIN"/>
    <property type="match status" value="1"/>
</dbReference>
<dbReference type="EC" id="2.7.13.3" evidence="2"/>
<dbReference type="CDD" id="cd00082">
    <property type="entry name" value="HisKA"/>
    <property type="match status" value="1"/>
</dbReference>
<dbReference type="RefSeq" id="WP_157985891.1">
    <property type="nucleotide sequence ID" value="NZ_JALBUU010000028.1"/>
</dbReference>
<dbReference type="Pfam" id="PF00512">
    <property type="entry name" value="HisKA"/>
    <property type="match status" value="1"/>
</dbReference>
<dbReference type="GO" id="GO:0016301">
    <property type="term" value="F:kinase activity"/>
    <property type="evidence" value="ECO:0007669"/>
    <property type="project" value="UniProtKB-KW"/>
</dbReference>
<proteinExistence type="predicted"/>
<name>A0ABS9W731_9PROT</name>
<comment type="caution">
    <text evidence="9">The sequence shown here is derived from an EMBL/GenBank/DDBJ whole genome shotgun (WGS) entry which is preliminary data.</text>
</comment>
<sequence length="482" mass="52253">MNHRFPMSAGPADAGQMERELAYYRRECNTLGAGLLRLQEEQSQAFREARRSRTVAKLIREAYRLIDQSDLPEELGPPMLATVLENTLCDRAALLQEHPRGSGQFTVMHAVGLPAPALVPVLLPVVPAFFFTTSRSRIEPPAYQLTAILRVPYILWSYDETTGTALILGNQSESNVSRPFEDADQEIVEGALSVYIDITLRKRAEVEMREARIMAEEASSTRSRFLATLTHELRTPLNAIIGFSEMMATGSRYQLTAEQVGEFNTHVFKSASHLLSLINEILDYSALARGRTPLTLRWTEAGELVSASLGAASAAAAEREVRLATELPAQKLWIRVDRTRFRQILDNLLSNAIRFTGAGGLVGVQVVVMPDGGLRLEVRDSGIGMRAEDIPRALEPFEQIENPFSRSVTGTGLGLPIARGLAQAHGGSLVVESEPGVGTTVAVLLPAEAMHRGAAPPGGRSAEGSDPASPAGRPAEEAGAKD</sequence>
<dbReference type="InterPro" id="IPR036097">
    <property type="entry name" value="HisK_dim/P_sf"/>
</dbReference>
<organism evidence="9 10">
    <name type="scientific">Teichococcus vastitatis</name>
    <dbReference type="NCBI Taxonomy" id="2307076"/>
    <lineage>
        <taxon>Bacteria</taxon>
        <taxon>Pseudomonadati</taxon>
        <taxon>Pseudomonadota</taxon>
        <taxon>Alphaproteobacteria</taxon>
        <taxon>Acetobacterales</taxon>
        <taxon>Roseomonadaceae</taxon>
        <taxon>Roseomonas</taxon>
    </lineage>
</organism>
<dbReference type="PANTHER" id="PTHR43711">
    <property type="entry name" value="TWO-COMPONENT HISTIDINE KINASE"/>
    <property type="match status" value="1"/>
</dbReference>
<keyword evidence="10" id="KW-1185">Reference proteome</keyword>
<evidence type="ECO:0000256" key="2">
    <source>
        <dbReference type="ARBA" id="ARBA00012438"/>
    </source>
</evidence>
<dbReference type="SUPFAM" id="SSF55874">
    <property type="entry name" value="ATPase domain of HSP90 chaperone/DNA topoisomerase II/histidine kinase"/>
    <property type="match status" value="1"/>
</dbReference>
<evidence type="ECO:0000256" key="4">
    <source>
        <dbReference type="ARBA" id="ARBA00022679"/>
    </source>
</evidence>
<comment type="catalytic activity">
    <reaction evidence="1">
        <text>ATP + protein L-histidine = ADP + protein N-phospho-L-histidine.</text>
        <dbReference type="EC" id="2.7.13.3"/>
    </reaction>
</comment>
<keyword evidence="3" id="KW-0597">Phosphoprotein</keyword>
<dbReference type="InterPro" id="IPR004358">
    <property type="entry name" value="Sig_transdc_His_kin-like_C"/>
</dbReference>
<keyword evidence="5 9" id="KW-0418">Kinase</keyword>
<evidence type="ECO:0000313" key="9">
    <source>
        <dbReference type="EMBL" id="MCI0755104.1"/>
    </source>
</evidence>
<dbReference type="SMART" id="SM00388">
    <property type="entry name" value="HisKA"/>
    <property type="match status" value="1"/>
</dbReference>
<evidence type="ECO:0000256" key="5">
    <source>
        <dbReference type="ARBA" id="ARBA00022777"/>
    </source>
</evidence>
<evidence type="ECO:0000256" key="1">
    <source>
        <dbReference type="ARBA" id="ARBA00000085"/>
    </source>
</evidence>